<keyword evidence="1" id="KW-1133">Transmembrane helix</keyword>
<sequence length="194" mass="19903">MSLIRQADPRRGTAAVEFAILVPLLIILFTATAEIVLHIRTWFRLERTAAEVANAASQAEALTTADIAGLFDAAKAVAAPVLAWSDGTGTGRARTVISVVSGSSGGNSVAWTCSRGDAGLTAEVAGRAALPAGFLVPPGQSVVVVEVINLVTPWSIMAKAPPVFFGTIGPGPVRSHAILRPRQAPLTSISGACP</sequence>
<dbReference type="InterPro" id="IPR012495">
    <property type="entry name" value="TadE-like_dom"/>
</dbReference>
<dbReference type="AlphaFoldDB" id="A0A9X1L900"/>
<keyword evidence="4" id="KW-1185">Reference proteome</keyword>
<accession>A0A9X1L900</accession>
<proteinExistence type="predicted"/>
<evidence type="ECO:0000313" key="3">
    <source>
        <dbReference type="EMBL" id="MCB4820810.1"/>
    </source>
</evidence>
<evidence type="ECO:0000259" key="2">
    <source>
        <dbReference type="Pfam" id="PF07811"/>
    </source>
</evidence>
<feature type="transmembrane region" description="Helical" evidence="1">
    <location>
        <begin position="18"/>
        <end position="37"/>
    </location>
</feature>
<evidence type="ECO:0000313" key="4">
    <source>
        <dbReference type="Proteomes" id="UP001139311"/>
    </source>
</evidence>
<reference evidence="3" key="1">
    <citation type="submission" date="2021-10" db="EMBL/GenBank/DDBJ databases">
        <title>Roseicella aerolatum sp. nov., isolated from aerosols of e-waste dismantling site.</title>
        <authorList>
            <person name="Qin T."/>
        </authorList>
    </citation>
    <scope>NUCLEOTIDE SEQUENCE</scope>
    <source>
        <strain evidence="3">GB24</strain>
    </source>
</reference>
<dbReference type="Pfam" id="PF07811">
    <property type="entry name" value="TadE"/>
    <property type="match status" value="1"/>
</dbReference>
<feature type="domain" description="TadE-like" evidence="2">
    <location>
        <begin position="12"/>
        <end position="53"/>
    </location>
</feature>
<keyword evidence="1" id="KW-0472">Membrane</keyword>
<gene>
    <name evidence="3" type="ORF">LHA35_03585</name>
</gene>
<comment type="caution">
    <text evidence="3">The sequence shown here is derived from an EMBL/GenBank/DDBJ whole genome shotgun (WGS) entry which is preliminary data.</text>
</comment>
<protein>
    <submittedName>
        <fullName evidence="3">Pilus assembly protein</fullName>
    </submittedName>
</protein>
<evidence type="ECO:0000256" key="1">
    <source>
        <dbReference type="SAM" id="Phobius"/>
    </source>
</evidence>
<dbReference type="Proteomes" id="UP001139311">
    <property type="component" value="Unassembled WGS sequence"/>
</dbReference>
<keyword evidence="1" id="KW-0812">Transmembrane</keyword>
<dbReference type="EMBL" id="JAJAQI010000003">
    <property type="protein sequence ID" value="MCB4820810.1"/>
    <property type="molecule type" value="Genomic_DNA"/>
</dbReference>
<name>A0A9X1L900_9PROT</name>
<dbReference type="RefSeq" id="WP_226604573.1">
    <property type="nucleotide sequence ID" value="NZ_JAJAQI010000003.1"/>
</dbReference>
<organism evidence="3 4">
    <name type="scientific">Roseicella aerolata</name>
    <dbReference type="NCBI Taxonomy" id="2883479"/>
    <lineage>
        <taxon>Bacteria</taxon>
        <taxon>Pseudomonadati</taxon>
        <taxon>Pseudomonadota</taxon>
        <taxon>Alphaproteobacteria</taxon>
        <taxon>Acetobacterales</taxon>
        <taxon>Roseomonadaceae</taxon>
        <taxon>Roseicella</taxon>
    </lineage>
</organism>